<dbReference type="Gene3D" id="2.60.120.260">
    <property type="entry name" value="Galactose-binding domain-like"/>
    <property type="match status" value="1"/>
</dbReference>
<dbReference type="PANTHER" id="PTHR12911:SF16">
    <property type="entry name" value="SPERM-ASSOCIATED ANTIGEN 4 PROTEIN"/>
    <property type="match status" value="1"/>
</dbReference>
<dbReference type="PROSITE" id="PS51469">
    <property type="entry name" value="SUN"/>
    <property type="match status" value="1"/>
</dbReference>
<evidence type="ECO:0000256" key="4">
    <source>
        <dbReference type="ARBA" id="ARBA00022871"/>
    </source>
</evidence>
<evidence type="ECO:0000256" key="7">
    <source>
        <dbReference type="ARBA" id="ARBA00023136"/>
    </source>
</evidence>
<dbReference type="GeneTree" id="ENSGT00940000161566"/>
<feature type="compositionally biased region" description="Low complexity" evidence="10">
    <location>
        <begin position="51"/>
        <end position="60"/>
    </location>
</feature>
<evidence type="ECO:0000256" key="5">
    <source>
        <dbReference type="ARBA" id="ARBA00022989"/>
    </source>
</evidence>
<evidence type="ECO:0000256" key="11">
    <source>
        <dbReference type="SAM" id="Phobius"/>
    </source>
</evidence>
<keyword evidence="6 9" id="KW-0175">Coiled coil</keyword>
<evidence type="ECO:0000256" key="1">
    <source>
        <dbReference type="ARBA" id="ARBA00004540"/>
    </source>
</evidence>
<organism evidence="13 14">
    <name type="scientific">Macaca fascicularis</name>
    <name type="common">Crab-eating macaque</name>
    <name type="synonym">Cynomolgus monkey</name>
    <dbReference type="NCBI Taxonomy" id="9541"/>
    <lineage>
        <taxon>Eukaryota</taxon>
        <taxon>Metazoa</taxon>
        <taxon>Chordata</taxon>
        <taxon>Craniata</taxon>
        <taxon>Vertebrata</taxon>
        <taxon>Euteleostomi</taxon>
        <taxon>Mammalia</taxon>
        <taxon>Eutheria</taxon>
        <taxon>Euarchontoglires</taxon>
        <taxon>Primates</taxon>
        <taxon>Haplorrhini</taxon>
        <taxon>Catarrhini</taxon>
        <taxon>Cercopithecidae</taxon>
        <taxon>Cercopithecinae</taxon>
        <taxon>Macaca</taxon>
    </lineage>
</organism>
<name>A0A2K5V5J7_MACFA</name>
<dbReference type="Pfam" id="PF07738">
    <property type="entry name" value="Sad1_UNC"/>
    <property type="match status" value="1"/>
</dbReference>
<dbReference type="SUPFAM" id="SSF49785">
    <property type="entry name" value="Galactose-binding domain-like"/>
    <property type="match status" value="1"/>
</dbReference>
<dbReference type="GO" id="GO:0043495">
    <property type="term" value="F:protein-membrane adaptor activity"/>
    <property type="evidence" value="ECO:0007669"/>
    <property type="project" value="TreeGrafter"/>
</dbReference>
<dbReference type="GO" id="GO:0030154">
    <property type="term" value="P:cell differentiation"/>
    <property type="evidence" value="ECO:0007669"/>
    <property type="project" value="UniProtKB-KW"/>
</dbReference>
<gene>
    <name evidence="13" type="primary">SPAG4</name>
</gene>
<dbReference type="InterPro" id="IPR008979">
    <property type="entry name" value="Galactose-bd-like_sf"/>
</dbReference>
<evidence type="ECO:0000259" key="12">
    <source>
        <dbReference type="PROSITE" id="PS51469"/>
    </source>
</evidence>
<dbReference type="GO" id="GO:0034993">
    <property type="term" value="C:meiotic nuclear membrane microtubule tethering complex"/>
    <property type="evidence" value="ECO:0007669"/>
    <property type="project" value="TreeGrafter"/>
</dbReference>
<feature type="transmembrane region" description="Helical" evidence="11">
    <location>
        <begin position="249"/>
        <end position="271"/>
    </location>
</feature>
<keyword evidence="5 11" id="KW-1133">Transmembrane helix</keyword>
<reference evidence="13" key="3">
    <citation type="submission" date="2025-09" db="UniProtKB">
        <authorList>
            <consortium name="Ensembl"/>
        </authorList>
    </citation>
    <scope>IDENTIFICATION</scope>
</reference>
<evidence type="ECO:0000256" key="9">
    <source>
        <dbReference type="SAM" id="Coils"/>
    </source>
</evidence>
<feature type="region of interest" description="Disordered" evidence="10">
    <location>
        <begin position="1"/>
        <end position="60"/>
    </location>
</feature>
<reference evidence="13" key="2">
    <citation type="submission" date="2025-08" db="UniProtKB">
        <authorList>
            <consortium name="Ensembl"/>
        </authorList>
    </citation>
    <scope>IDENTIFICATION</scope>
</reference>
<dbReference type="VEuPathDB" id="HostDB:ENSMFAG00000033014"/>
<dbReference type="Ensembl" id="ENSMFAT00000070583.2">
    <property type="protein sequence ID" value="ENSMFAP00000020028.2"/>
    <property type="gene ID" value="ENSMFAG00000033014.2"/>
</dbReference>
<dbReference type="InterPro" id="IPR012919">
    <property type="entry name" value="SUN_dom"/>
</dbReference>
<proteinExistence type="predicted"/>
<feature type="coiled-coil region" evidence="9">
    <location>
        <begin position="284"/>
        <end position="318"/>
    </location>
</feature>
<evidence type="ECO:0000256" key="6">
    <source>
        <dbReference type="ARBA" id="ARBA00023054"/>
    </source>
</evidence>
<sequence length="520" mass="55986">MATAPGDVTASSVTRGQGGPWRRRLFCDVSSRPGHSGRAGAAVGPADFKQGPCGPAAAEGGPRALATAAAALASVTGQQGVRMRRSSRPGSASSSRKHTPNFFSENSSVSITSEDSNGLRSAGPGPGDPEGRGARGPSCGEPALSAGVPGGTTWAGSSRQKPAPRSHNWQTACGAATVRGGASEPTGSPAVSEEPLDLLPTLDLRQEMPPSRVFKSFLSLLFQVLSVLLSLAGDVLVSMYREVCSIRFLFTAVSLLSLFLAAIWLGLLYLVSPLENEPKEMLTLSEYHERVRSQGQQLQQLQAELDKLHKEVSTVRAANSERVAKLVFQRLNEDFVRKPDYALSSVGASIDLQKTSHDYADRNTAYFWNRFSFWNYARPPTVILEPHVFPGNCWAFEGDQGQVVIQLPGRVQLSDITLQHPPPSVEHTGGANSAPRDFAVFGLQVDDETEVFLGKFTFDVEKSEIQTFHLQNDPPAAFRKVKIQILSNWGHPRFTCLYRVRAHGVRTSEGAEGSATGGPH</sequence>
<protein>
    <submittedName>
        <fullName evidence="13">Sperm associated antigen 4</fullName>
    </submittedName>
</protein>
<dbReference type="InterPro" id="IPR045119">
    <property type="entry name" value="SUN1-5"/>
</dbReference>
<keyword evidence="4" id="KW-0744">Spermatogenesis</keyword>
<dbReference type="PANTHER" id="PTHR12911">
    <property type="entry name" value="SAD1/UNC-84-LIKE PROTEIN-RELATED"/>
    <property type="match status" value="1"/>
</dbReference>
<accession>A0A2K5V5J7</accession>
<evidence type="ECO:0000256" key="8">
    <source>
        <dbReference type="ARBA" id="ARBA00023242"/>
    </source>
</evidence>
<comment type="subcellular location">
    <subcellularLocation>
        <location evidence="1">Nucleus inner membrane</location>
    </subcellularLocation>
</comment>
<dbReference type="AlphaFoldDB" id="A0A2K5V5J7"/>
<feature type="region of interest" description="Disordered" evidence="10">
    <location>
        <begin position="74"/>
        <end position="169"/>
    </location>
</feature>
<feature type="compositionally biased region" description="Polar residues" evidence="10">
    <location>
        <begin position="101"/>
        <end position="119"/>
    </location>
</feature>
<evidence type="ECO:0000256" key="10">
    <source>
        <dbReference type="SAM" id="MobiDB-lite"/>
    </source>
</evidence>
<feature type="transmembrane region" description="Helical" evidence="11">
    <location>
        <begin position="217"/>
        <end position="237"/>
    </location>
</feature>
<keyword evidence="8" id="KW-0539">Nucleus</keyword>
<feature type="domain" description="SUN" evidence="12">
    <location>
        <begin position="347"/>
        <end position="507"/>
    </location>
</feature>
<reference evidence="13 14" key="1">
    <citation type="submission" date="2013-03" db="EMBL/GenBank/DDBJ databases">
        <authorList>
            <person name="Warren W."/>
            <person name="Wilson R.K."/>
        </authorList>
    </citation>
    <scope>NUCLEOTIDE SEQUENCE</scope>
</reference>
<evidence type="ECO:0000313" key="14">
    <source>
        <dbReference type="Proteomes" id="UP000233100"/>
    </source>
</evidence>
<dbReference type="GO" id="GO:0005637">
    <property type="term" value="C:nuclear inner membrane"/>
    <property type="evidence" value="ECO:0007669"/>
    <property type="project" value="UniProtKB-SubCell"/>
</dbReference>
<keyword evidence="2 11" id="KW-0812">Transmembrane</keyword>
<evidence type="ECO:0000256" key="2">
    <source>
        <dbReference type="ARBA" id="ARBA00022692"/>
    </source>
</evidence>
<dbReference type="Proteomes" id="UP000233100">
    <property type="component" value="Chromosome 10"/>
</dbReference>
<evidence type="ECO:0000313" key="13">
    <source>
        <dbReference type="Ensembl" id="ENSMFAP00000020028.2"/>
    </source>
</evidence>
<dbReference type="GO" id="GO:0007283">
    <property type="term" value="P:spermatogenesis"/>
    <property type="evidence" value="ECO:0007669"/>
    <property type="project" value="UniProtKB-KW"/>
</dbReference>
<keyword evidence="7 11" id="KW-0472">Membrane</keyword>
<keyword evidence="3" id="KW-0221">Differentiation</keyword>
<evidence type="ECO:0000256" key="3">
    <source>
        <dbReference type="ARBA" id="ARBA00022782"/>
    </source>
</evidence>
<dbReference type="Bgee" id="ENSMFAG00000033014">
    <property type="expression patterns" value="Expressed in pituitary gland and 1 other cell type or tissue"/>
</dbReference>
<dbReference type="FunFam" id="2.60.120.260:FF:000032">
    <property type="entry name" value="Sperm associated antigen 4 (Predicted)"/>
    <property type="match status" value="1"/>
</dbReference>
<keyword evidence="14" id="KW-1185">Reference proteome</keyword>